<dbReference type="Proteomes" id="UP000239156">
    <property type="component" value="Unassembled WGS sequence"/>
</dbReference>
<proteinExistence type="predicted"/>
<sequence length="104" mass="11479">MNLRLSIATLPRKPHTKINGSRPLRPDSGRCDGLVTLLVGIWGMMAAGQSARPSEGHLQALVEIESVNLAAHHSVMDIEFPCAQVRDTERTVVKYSQMSLEVRM</sequence>
<dbReference type="EMBL" id="PKSL01000023">
    <property type="protein sequence ID" value="POW13652.1"/>
    <property type="molecule type" value="Genomic_DNA"/>
</dbReference>
<evidence type="ECO:0000313" key="1">
    <source>
        <dbReference type="EMBL" id="POW13652.1"/>
    </source>
</evidence>
<name>A0A2S4VVW3_9BASI</name>
<dbReference type="VEuPathDB" id="FungiDB:PSHT_09400"/>
<organism evidence="1 2">
    <name type="scientific">Puccinia striiformis</name>
    <dbReference type="NCBI Taxonomy" id="27350"/>
    <lineage>
        <taxon>Eukaryota</taxon>
        <taxon>Fungi</taxon>
        <taxon>Dikarya</taxon>
        <taxon>Basidiomycota</taxon>
        <taxon>Pucciniomycotina</taxon>
        <taxon>Pucciniomycetes</taxon>
        <taxon>Pucciniales</taxon>
        <taxon>Pucciniaceae</taxon>
        <taxon>Puccinia</taxon>
    </lineage>
</organism>
<gene>
    <name evidence="1" type="ORF">PSTT_03582</name>
</gene>
<comment type="caution">
    <text evidence="1">The sequence shown here is derived from an EMBL/GenBank/DDBJ whole genome shotgun (WGS) entry which is preliminary data.</text>
</comment>
<accession>A0A2S4VVW3</accession>
<dbReference type="VEuPathDB" id="FungiDB:PSTT_03582"/>
<keyword evidence="2" id="KW-1185">Reference proteome</keyword>
<reference evidence="1" key="1">
    <citation type="submission" date="2017-12" db="EMBL/GenBank/DDBJ databases">
        <title>Gene loss provides genomic basis for host adaptation in cereal stripe rust fungi.</title>
        <authorList>
            <person name="Xia C."/>
        </authorList>
    </citation>
    <scope>NUCLEOTIDE SEQUENCE [LARGE SCALE GENOMIC DNA]</scope>
    <source>
        <strain evidence="1">93-210</strain>
    </source>
</reference>
<evidence type="ECO:0000313" key="2">
    <source>
        <dbReference type="Proteomes" id="UP000239156"/>
    </source>
</evidence>
<dbReference type="AlphaFoldDB" id="A0A2S4VVW3"/>
<protein>
    <submittedName>
        <fullName evidence="1">Uncharacterized protein</fullName>
    </submittedName>
</protein>